<evidence type="ECO:0000313" key="2">
    <source>
        <dbReference type="Proteomes" id="UP000016534"/>
    </source>
</evidence>
<dbReference type="SFLD" id="SFLDG01135">
    <property type="entry name" value="C1.5.6:_HAD__Beta-PGM__Phospha"/>
    <property type="match status" value="1"/>
</dbReference>
<comment type="caution">
    <text evidence="1">The sequence shown here is derived from an EMBL/GenBank/DDBJ whole genome shotgun (WGS) entry which is preliminary data.</text>
</comment>
<accession>A0ABN0NL92</accession>
<dbReference type="InterPro" id="IPR023214">
    <property type="entry name" value="HAD_sf"/>
</dbReference>
<keyword evidence="2" id="KW-1185">Reference proteome</keyword>
<gene>
    <name evidence="1" type="ORF">PUND_03180</name>
</gene>
<dbReference type="InterPro" id="IPR041492">
    <property type="entry name" value="HAD_2"/>
</dbReference>
<dbReference type="Proteomes" id="UP000016534">
    <property type="component" value="Unassembled WGS sequence"/>
</dbReference>
<sequence length="225" mass="24783">MIVTPIKHYKLVIFDWDGTIMDSISKIVNCIRKSAQSHNIEPPSDTASKNIIGLSLENAIATLFPDHSEHHETLIAGYKQQYALDTTPTPVFDHVAQVLIELKNQGIILAVATGKSRVGLERLLDESQLRHFFSATRTSDDAKSKPAPDMLYQLLEELGINVDEALMIGDTQIDMAMAKAAGMDRIGVTMGVHNAAQLKELTPIATADNYHQLQNILLGQSVNLR</sequence>
<reference evidence="1" key="2">
    <citation type="submission" date="2013-04" db="EMBL/GenBank/DDBJ databases">
        <title>Genome sequence of Pseudoalteromonas undina.</title>
        <authorList>
            <person name="Xie B.-B."/>
            <person name="Rong J.-C."/>
            <person name="Qin Q.-L."/>
            <person name="Shu Y.-L."/>
            <person name="Zhang Y.-Z."/>
        </authorList>
    </citation>
    <scope>NUCLEOTIDE SEQUENCE</scope>
    <source>
        <strain evidence="1">NCIMB 2128</strain>
    </source>
</reference>
<dbReference type="Gene3D" id="3.40.50.1000">
    <property type="entry name" value="HAD superfamily/HAD-like"/>
    <property type="match status" value="1"/>
</dbReference>
<dbReference type="InterPro" id="IPR050155">
    <property type="entry name" value="HAD-like_hydrolase_sf"/>
</dbReference>
<dbReference type="PANTHER" id="PTHR43434:SF24">
    <property type="entry name" value="HYDROLASE-RELATED"/>
    <property type="match status" value="1"/>
</dbReference>
<dbReference type="NCBIfam" id="TIGR01549">
    <property type="entry name" value="HAD-SF-IA-v1"/>
    <property type="match status" value="1"/>
</dbReference>
<dbReference type="InterPro" id="IPR006439">
    <property type="entry name" value="HAD-SF_hydro_IA"/>
</dbReference>
<dbReference type="NCBIfam" id="TIGR01509">
    <property type="entry name" value="HAD-SF-IA-v3"/>
    <property type="match status" value="1"/>
</dbReference>
<dbReference type="InterPro" id="IPR023198">
    <property type="entry name" value="PGP-like_dom2"/>
</dbReference>
<dbReference type="SFLD" id="SFLDG01129">
    <property type="entry name" value="C1.5:_HAD__Beta-PGM__Phosphata"/>
    <property type="match status" value="1"/>
</dbReference>
<dbReference type="EMBL" id="AHCF02000008">
    <property type="protein sequence ID" value="ERG62063.1"/>
    <property type="molecule type" value="Genomic_DNA"/>
</dbReference>
<dbReference type="PANTHER" id="PTHR43434">
    <property type="entry name" value="PHOSPHOGLYCOLATE PHOSPHATASE"/>
    <property type="match status" value="1"/>
</dbReference>
<organism evidence="1 2">
    <name type="scientific">Pseudoalteromonas undina</name>
    <dbReference type="NCBI Taxonomy" id="43660"/>
    <lineage>
        <taxon>Bacteria</taxon>
        <taxon>Pseudomonadati</taxon>
        <taxon>Pseudomonadota</taxon>
        <taxon>Gammaproteobacteria</taxon>
        <taxon>Alteromonadales</taxon>
        <taxon>Pseudoalteromonadaceae</taxon>
        <taxon>Pseudoalteromonas</taxon>
    </lineage>
</organism>
<protein>
    <submittedName>
        <fullName evidence="1">Phosphoglycolate phosphatase</fullName>
    </submittedName>
</protein>
<proteinExistence type="predicted"/>
<reference evidence="1" key="1">
    <citation type="journal article" date="2012" name="J. Bacteriol.">
        <title>Genome sequences of type strains of seven species of the marine bacterium Pseudoalteromonas.</title>
        <authorList>
            <person name="Xie B.B."/>
            <person name="Shu Y.L."/>
            <person name="Qin Q.L."/>
            <person name="Rong J.C."/>
            <person name="Zhang X.Y."/>
            <person name="Chen X.L."/>
            <person name="Shi M."/>
            <person name="He H.L."/>
            <person name="Zhou B.C."/>
            <person name="Zhang Y.Z."/>
        </authorList>
    </citation>
    <scope>NUCLEOTIDE SEQUENCE [LARGE SCALE GENOMIC DNA]</scope>
    <source>
        <strain evidence="1">NCIMB 2128</strain>
    </source>
</reference>
<dbReference type="InterPro" id="IPR036412">
    <property type="entry name" value="HAD-like_sf"/>
</dbReference>
<evidence type="ECO:0000313" key="1">
    <source>
        <dbReference type="EMBL" id="ERG62063.1"/>
    </source>
</evidence>
<dbReference type="SFLD" id="SFLDS00003">
    <property type="entry name" value="Haloacid_Dehalogenase"/>
    <property type="match status" value="1"/>
</dbReference>
<dbReference type="Pfam" id="PF13419">
    <property type="entry name" value="HAD_2"/>
    <property type="match status" value="1"/>
</dbReference>
<dbReference type="SUPFAM" id="SSF56784">
    <property type="entry name" value="HAD-like"/>
    <property type="match status" value="1"/>
</dbReference>
<dbReference type="Gene3D" id="1.10.150.240">
    <property type="entry name" value="Putative phosphatase, domain 2"/>
    <property type="match status" value="1"/>
</dbReference>
<name>A0ABN0NL92_9GAMM</name>